<dbReference type="OMA" id="NIVHERM"/>
<sequence length="92" mass="10320">MGSLASKVHAVILWVLIALTLFSTSYAGRHEEFMGKMEVKPCDNLEEMVKKSFHNEKISVAKPRMLGVNTNDYNTYDPAPALVKPPFKLIPN</sequence>
<reference evidence="3" key="1">
    <citation type="journal article" date="2013" name="Science">
        <title>The Amborella genome and the evolution of flowering plants.</title>
        <authorList>
            <consortium name="Amborella Genome Project"/>
        </authorList>
    </citation>
    <scope>NUCLEOTIDE SEQUENCE [LARGE SCALE GENOMIC DNA]</scope>
</reference>
<feature type="signal peptide" evidence="1">
    <location>
        <begin position="1"/>
        <end position="27"/>
    </location>
</feature>
<dbReference type="PANTHER" id="PTHR35290:SF2">
    <property type="entry name" value="PROTEIN CASPARIAN STRIP INTEGRITY FACTOR 1"/>
    <property type="match status" value="1"/>
</dbReference>
<dbReference type="EMBL" id="KI393051">
    <property type="protein sequence ID" value="ERN09219.1"/>
    <property type="molecule type" value="Genomic_DNA"/>
</dbReference>
<accession>W1PN66</accession>
<keyword evidence="1" id="KW-0732">Signal</keyword>
<dbReference type="Gramene" id="ERN09219">
    <property type="protein sequence ID" value="ERN09219"/>
    <property type="gene ID" value="AMTR_s00014p00255380"/>
</dbReference>
<proteinExistence type="predicted"/>
<dbReference type="Proteomes" id="UP000017836">
    <property type="component" value="Unassembled WGS sequence"/>
</dbReference>
<dbReference type="HOGENOM" id="CLU_173636_2_0_1"/>
<gene>
    <name evidence="2" type="ORF">AMTR_s00014p00255380</name>
</gene>
<keyword evidence="3" id="KW-1185">Reference proteome</keyword>
<dbReference type="AlphaFoldDB" id="W1PN66"/>
<feature type="chain" id="PRO_5004807658" evidence="1">
    <location>
        <begin position="28"/>
        <end position="92"/>
    </location>
</feature>
<evidence type="ECO:0000256" key="1">
    <source>
        <dbReference type="SAM" id="SignalP"/>
    </source>
</evidence>
<organism evidence="2 3">
    <name type="scientific">Amborella trichopoda</name>
    <dbReference type="NCBI Taxonomy" id="13333"/>
    <lineage>
        <taxon>Eukaryota</taxon>
        <taxon>Viridiplantae</taxon>
        <taxon>Streptophyta</taxon>
        <taxon>Embryophyta</taxon>
        <taxon>Tracheophyta</taxon>
        <taxon>Spermatophyta</taxon>
        <taxon>Magnoliopsida</taxon>
        <taxon>Amborellales</taxon>
        <taxon>Amborellaceae</taxon>
        <taxon>Amborella</taxon>
    </lineage>
</organism>
<dbReference type="PANTHER" id="PTHR35290">
    <property type="entry name" value="PROTEIN CASPARIAN STRIP INTEGRITY FACTOR 1-RELATED"/>
    <property type="match status" value="1"/>
</dbReference>
<evidence type="ECO:0000313" key="3">
    <source>
        <dbReference type="Proteomes" id="UP000017836"/>
    </source>
</evidence>
<evidence type="ECO:0000313" key="2">
    <source>
        <dbReference type="EMBL" id="ERN09219.1"/>
    </source>
</evidence>
<dbReference type="InterPro" id="IPR038974">
    <property type="entry name" value="CIF1/2"/>
</dbReference>
<protein>
    <submittedName>
        <fullName evidence="2">Uncharacterized protein</fullName>
    </submittedName>
</protein>
<name>W1PN66_AMBTC</name>